<organism evidence="2 3">
    <name type="scientific">Basidiobolus meristosporus CBS 931.73</name>
    <dbReference type="NCBI Taxonomy" id="1314790"/>
    <lineage>
        <taxon>Eukaryota</taxon>
        <taxon>Fungi</taxon>
        <taxon>Fungi incertae sedis</taxon>
        <taxon>Zoopagomycota</taxon>
        <taxon>Entomophthoromycotina</taxon>
        <taxon>Basidiobolomycetes</taxon>
        <taxon>Basidiobolales</taxon>
        <taxon>Basidiobolaceae</taxon>
        <taxon>Basidiobolus</taxon>
    </lineage>
</organism>
<protein>
    <submittedName>
        <fullName evidence="2">Uncharacterized protein</fullName>
    </submittedName>
</protein>
<feature type="region of interest" description="Disordered" evidence="1">
    <location>
        <begin position="279"/>
        <end position="326"/>
    </location>
</feature>
<gene>
    <name evidence="2" type="ORF">K493DRAFT_318867</name>
</gene>
<proteinExistence type="predicted"/>
<feature type="compositionally biased region" description="Low complexity" evidence="1">
    <location>
        <begin position="130"/>
        <end position="139"/>
    </location>
</feature>
<accession>A0A1Y1XVB9</accession>
<comment type="caution">
    <text evidence="2">The sequence shown here is derived from an EMBL/GenBank/DDBJ whole genome shotgun (WGS) entry which is preliminary data.</text>
</comment>
<name>A0A1Y1XVB9_9FUNG</name>
<dbReference type="AlphaFoldDB" id="A0A1Y1XVB9"/>
<evidence type="ECO:0000256" key="1">
    <source>
        <dbReference type="SAM" id="MobiDB-lite"/>
    </source>
</evidence>
<feature type="region of interest" description="Disordered" evidence="1">
    <location>
        <begin position="1"/>
        <end position="150"/>
    </location>
</feature>
<reference evidence="2 3" key="1">
    <citation type="submission" date="2016-07" db="EMBL/GenBank/DDBJ databases">
        <title>Pervasive Adenine N6-methylation of Active Genes in Fungi.</title>
        <authorList>
            <consortium name="DOE Joint Genome Institute"/>
            <person name="Mondo S.J."/>
            <person name="Dannebaum R.O."/>
            <person name="Kuo R.C."/>
            <person name="Labutti K."/>
            <person name="Haridas S."/>
            <person name="Kuo A."/>
            <person name="Salamov A."/>
            <person name="Ahrendt S.R."/>
            <person name="Lipzen A."/>
            <person name="Sullivan W."/>
            <person name="Andreopoulos W.B."/>
            <person name="Clum A."/>
            <person name="Lindquist E."/>
            <person name="Daum C."/>
            <person name="Ramamoorthy G.K."/>
            <person name="Gryganskyi A."/>
            <person name="Culley D."/>
            <person name="Magnuson J.K."/>
            <person name="James T.Y."/>
            <person name="O'Malley M.A."/>
            <person name="Stajich J.E."/>
            <person name="Spatafora J.W."/>
            <person name="Visel A."/>
            <person name="Grigoriev I.V."/>
        </authorList>
    </citation>
    <scope>NUCLEOTIDE SEQUENCE [LARGE SCALE GENOMIC DNA]</scope>
    <source>
        <strain evidence="2 3">CBS 931.73</strain>
    </source>
</reference>
<evidence type="ECO:0000313" key="3">
    <source>
        <dbReference type="Proteomes" id="UP000193498"/>
    </source>
</evidence>
<dbReference type="InParanoid" id="A0A1Y1XVB9"/>
<feature type="compositionally biased region" description="Basic and acidic residues" evidence="1">
    <location>
        <begin position="52"/>
        <end position="68"/>
    </location>
</feature>
<feature type="compositionally biased region" description="Low complexity" evidence="1">
    <location>
        <begin position="1"/>
        <end position="15"/>
    </location>
</feature>
<dbReference type="EMBL" id="MCFE01000465">
    <property type="protein sequence ID" value="ORX89224.1"/>
    <property type="molecule type" value="Genomic_DNA"/>
</dbReference>
<feature type="compositionally biased region" description="Polar residues" evidence="1">
    <location>
        <begin position="107"/>
        <end position="117"/>
    </location>
</feature>
<feature type="compositionally biased region" description="Polar residues" evidence="1">
    <location>
        <begin position="289"/>
        <end position="304"/>
    </location>
</feature>
<keyword evidence="3" id="KW-1185">Reference proteome</keyword>
<feature type="compositionally biased region" description="Polar residues" evidence="1">
    <location>
        <begin position="312"/>
        <end position="325"/>
    </location>
</feature>
<evidence type="ECO:0000313" key="2">
    <source>
        <dbReference type="EMBL" id="ORX89224.1"/>
    </source>
</evidence>
<sequence length="408" mass="45858">MARVSTETDSSSDSENGLSLEHTKDFALNLFRRKKDRRESSPTTSSIGYNHCETEKHLSEIRADHQRTLADAGAPLSPPPRKESISSSSVPIHRIPSSLVHPHQRNDTQIPSNTSEHPQYYPSQAHAEHTNSSTNSHSTGHVYPTSRSCTYNVNRHSSPMPEVESANHRSTKNVRFSITRGSSPTLQRMSNVVGVHRRSSIRGRYSYSGSTDKSTNHLQEEAQTSIEYDTTENSSSLAEYRLTTDAIDHSIYQTDALTAEARFQKQFQVEVFQLPPSSRDSILRESKSQESPLYTSSDSKSTENSEQEDDNIASSVEASQNNTGKMKNERAELLQEIELLRRQLKAETEAKQQVTITLENARRQFDRISTASFLKLKEVSKENKRLANELKALNGRVTTSGYSSRRAK</sequence>
<dbReference type="Proteomes" id="UP000193498">
    <property type="component" value="Unassembled WGS sequence"/>
</dbReference>